<dbReference type="InterPro" id="IPR000595">
    <property type="entry name" value="cNMP-bd_dom"/>
</dbReference>
<name>A0A3E0TNC2_9GAMM</name>
<dbReference type="InterPro" id="IPR014710">
    <property type="entry name" value="RmlC-like_jellyroll"/>
</dbReference>
<evidence type="ECO:0000313" key="3">
    <source>
        <dbReference type="Proteomes" id="UP000256478"/>
    </source>
</evidence>
<dbReference type="Gene3D" id="2.60.120.10">
    <property type="entry name" value="Jelly Rolls"/>
    <property type="match status" value="1"/>
</dbReference>
<dbReference type="PROSITE" id="PS50042">
    <property type="entry name" value="CNMP_BINDING_3"/>
    <property type="match status" value="1"/>
</dbReference>
<dbReference type="GO" id="GO:0003700">
    <property type="term" value="F:DNA-binding transcription factor activity"/>
    <property type="evidence" value="ECO:0007669"/>
    <property type="project" value="TreeGrafter"/>
</dbReference>
<dbReference type="EMBL" id="QUOU01000001">
    <property type="protein sequence ID" value="REL25612.1"/>
    <property type="molecule type" value="Genomic_DNA"/>
</dbReference>
<reference evidence="2 3" key="1">
    <citation type="submission" date="2018-08" db="EMBL/GenBank/DDBJ databases">
        <title>Thalassotalea euphylliae genome.</title>
        <authorList>
            <person name="Summers S."/>
            <person name="Rice S.A."/>
            <person name="Freckelton M.L."/>
            <person name="Nedved B.T."/>
            <person name="Hadfield M.G."/>
        </authorList>
    </citation>
    <scope>NUCLEOTIDE SEQUENCE [LARGE SCALE GENOMIC DNA]</scope>
    <source>
        <strain evidence="2 3">H1</strain>
    </source>
</reference>
<gene>
    <name evidence="2" type="ORF">DXX93_02960</name>
</gene>
<dbReference type="CDD" id="cd00038">
    <property type="entry name" value="CAP_ED"/>
    <property type="match status" value="1"/>
</dbReference>
<organism evidence="2 3">
    <name type="scientific">Thalassotalea euphylliae</name>
    <dbReference type="NCBI Taxonomy" id="1655234"/>
    <lineage>
        <taxon>Bacteria</taxon>
        <taxon>Pseudomonadati</taxon>
        <taxon>Pseudomonadota</taxon>
        <taxon>Gammaproteobacteria</taxon>
        <taxon>Alteromonadales</taxon>
        <taxon>Colwelliaceae</taxon>
        <taxon>Thalassotalea</taxon>
    </lineage>
</organism>
<dbReference type="SMART" id="SM00100">
    <property type="entry name" value="cNMP"/>
    <property type="match status" value="1"/>
</dbReference>
<evidence type="ECO:0000313" key="2">
    <source>
        <dbReference type="EMBL" id="REL25612.1"/>
    </source>
</evidence>
<proteinExistence type="predicted"/>
<dbReference type="PANTHER" id="PTHR24567">
    <property type="entry name" value="CRP FAMILY TRANSCRIPTIONAL REGULATORY PROTEIN"/>
    <property type="match status" value="1"/>
</dbReference>
<feature type="domain" description="Cyclic nucleotide-binding" evidence="1">
    <location>
        <begin position="13"/>
        <end position="117"/>
    </location>
</feature>
<protein>
    <submittedName>
        <fullName evidence="2">Crp/Fnr family transcriptional regulator</fullName>
    </submittedName>
</protein>
<dbReference type="RefSeq" id="WP_116006742.1">
    <property type="nucleotide sequence ID" value="NZ_QUOU01000001.1"/>
</dbReference>
<evidence type="ECO:0000259" key="1">
    <source>
        <dbReference type="PROSITE" id="PS50042"/>
    </source>
</evidence>
<dbReference type="Proteomes" id="UP000256478">
    <property type="component" value="Unassembled WGS sequence"/>
</dbReference>
<accession>A0A3E0TNC2</accession>
<dbReference type="SUPFAM" id="SSF51206">
    <property type="entry name" value="cAMP-binding domain-like"/>
    <property type="match status" value="1"/>
</dbReference>
<comment type="caution">
    <text evidence="2">The sequence shown here is derived from an EMBL/GenBank/DDBJ whole genome shotgun (WGS) entry which is preliminary data.</text>
</comment>
<dbReference type="PANTHER" id="PTHR24567:SF76">
    <property type="entry name" value="CYCLIC NUCLEOTIDE-BINDING DOMAIN PROTEIN"/>
    <property type="match status" value="1"/>
</dbReference>
<dbReference type="Pfam" id="PF00027">
    <property type="entry name" value="cNMP_binding"/>
    <property type="match status" value="1"/>
</dbReference>
<dbReference type="OrthoDB" id="9798104at2"/>
<sequence length="193" mass="22113">MHNLHDLKTLLSPLLSLDDSLWQAWSTIVKPVSVAAGERLLHAGKQQTHFYIIKTGVVRFFYTLPDGKERNKAFFKEGDPIGSMSAYLTGSASSFCIETLAPCELYKIAVEDFNQLIAQYPPINDFLDNLTKQLFIRNERREGILLTGNAEARYQWLMDEEPWLLARQIPQYHIASYLSMDAVSLSRLKRKKC</sequence>
<dbReference type="InterPro" id="IPR018490">
    <property type="entry name" value="cNMP-bd_dom_sf"/>
</dbReference>
<dbReference type="InterPro" id="IPR050397">
    <property type="entry name" value="Env_Response_Regulators"/>
</dbReference>
<dbReference type="GO" id="GO:0005829">
    <property type="term" value="C:cytosol"/>
    <property type="evidence" value="ECO:0007669"/>
    <property type="project" value="TreeGrafter"/>
</dbReference>
<dbReference type="AlphaFoldDB" id="A0A3E0TNC2"/>